<accession>A0A841H6U7</accession>
<name>A0A841H6U7_9BACT</name>
<dbReference type="Proteomes" id="UP000582837">
    <property type="component" value="Unassembled WGS sequence"/>
</dbReference>
<evidence type="ECO:0000256" key="2">
    <source>
        <dbReference type="SAM" id="SignalP"/>
    </source>
</evidence>
<feature type="compositionally biased region" description="Polar residues" evidence="1">
    <location>
        <begin position="52"/>
        <end position="65"/>
    </location>
</feature>
<comment type="caution">
    <text evidence="3">The sequence shown here is derived from an EMBL/GenBank/DDBJ whole genome shotgun (WGS) entry which is preliminary data.</text>
</comment>
<dbReference type="RefSeq" id="WP_170035223.1">
    <property type="nucleotide sequence ID" value="NZ_JABDTL010000001.1"/>
</dbReference>
<dbReference type="AlphaFoldDB" id="A0A841H6U7"/>
<gene>
    <name evidence="3" type="ORF">HNQ61_005303</name>
</gene>
<protein>
    <recommendedName>
        <fullName evidence="5">Lipoprotein</fullName>
    </recommendedName>
</protein>
<keyword evidence="2" id="KW-0732">Signal</keyword>
<keyword evidence="4" id="KW-1185">Reference proteome</keyword>
<dbReference type="EMBL" id="JACHIA010000027">
    <property type="protein sequence ID" value="MBB6073632.1"/>
    <property type="molecule type" value="Genomic_DNA"/>
</dbReference>
<evidence type="ECO:0000313" key="3">
    <source>
        <dbReference type="EMBL" id="MBB6073632.1"/>
    </source>
</evidence>
<reference evidence="3 4" key="1">
    <citation type="submission" date="2020-08" db="EMBL/GenBank/DDBJ databases">
        <title>Genomic Encyclopedia of Type Strains, Phase IV (KMG-IV): sequencing the most valuable type-strain genomes for metagenomic binning, comparative biology and taxonomic classification.</title>
        <authorList>
            <person name="Goeker M."/>
        </authorList>
    </citation>
    <scope>NUCLEOTIDE SEQUENCE [LARGE SCALE GENOMIC DNA]</scope>
    <source>
        <strain evidence="3 4">DSM 29007</strain>
    </source>
</reference>
<evidence type="ECO:0008006" key="5">
    <source>
        <dbReference type="Google" id="ProtNLM"/>
    </source>
</evidence>
<evidence type="ECO:0000256" key="1">
    <source>
        <dbReference type="SAM" id="MobiDB-lite"/>
    </source>
</evidence>
<sequence length="84" mass="8552">MRMHRWIPVFTLAAALSAGACSRDNGGEAKLDSNDGIAPAAGNATDEGRTSGGSETAQERTTVVNDTAPHRPGAPNNPATGHTP</sequence>
<feature type="chain" id="PRO_5032314690" description="Lipoprotein" evidence="2">
    <location>
        <begin position="21"/>
        <end position="84"/>
    </location>
</feature>
<dbReference type="PROSITE" id="PS51257">
    <property type="entry name" value="PROKAR_LIPOPROTEIN"/>
    <property type="match status" value="1"/>
</dbReference>
<evidence type="ECO:0000313" key="4">
    <source>
        <dbReference type="Proteomes" id="UP000582837"/>
    </source>
</evidence>
<feature type="region of interest" description="Disordered" evidence="1">
    <location>
        <begin position="21"/>
        <end position="84"/>
    </location>
</feature>
<feature type="signal peptide" evidence="2">
    <location>
        <begin position="1"/>
        <end position="20"/>
    </location>
</feature>
<proteinExistence type="predicted"/>
<organism evidence="3 4">
    <name type="scientific">Longimicrobium terrae</name>
    <dbReference type="NCBI Taxonomy" id="1639882"/>
    <lineage>
        <taxon>Bacteria</taxon>
        <taxon>Pseudomonadati</taxon>
        <taxon>Gemmatimonadota</taxon>
        <taxon>Longimicrobiia</taxon>
        <taxon>Longimicrobiales</taxon>
        <taxon>Longimicrobiaceae</taxon>
        <taxon>Longimicrobium</taxon>
    </lineage>
</organism>